<evidence type="ECO:0000313" key="4">
    <source>
        <dbReference type="Proteomes" id="UP001211065"/>
    </source>
</evidence>
<keyword evidence="4" id="KW-1185">Reference proteome</keyword>
<dbReference type="Pfam" id="PF00018">
    <property type="entry name" value="SH3_1"/>
    <property type="match status" value="1"/>
</dbReference>
<name>A0AAD5TVN4_9FUNG</name>
<evidence type="ECO:0000313" key="3">
    <source>
        <dbReference type="EMBL" id="KAJ3203653.1"/>
    </source>
</evidence>
<sequence>MTGIIIFLIIFLKKRKLKKKDSVKNKRRSTNTLTRRIQDVRESFFQPTTDNAFSLNSGWIAIDDYTPVLEDELEVKVGDPVFISSFYTDGWATGKNLRTGLSGQIAMTLLEAASDS</sequence>
<proteinExistence type="predicted"/>
<dbReference type="SUPFAM" id="SSF50044">
    <property type="entry name" value="SH3-domain"/>
    <property type="match status" value="1"/>
</dbReference>
<evidence type="ECO:0000259" key="2">
    <source>
        <dbReference type="Pfam" id="PF00018"/>
    </source>
</evidence>
<feature type="domain" description="SH3" evidence="2">
    <location>
        <begin position="60"/>
        <end position="103"/>
    </location>
</feature>
<reference evidence="3" key="1">
    <citation type="submission" date="2020-05" db="EMBL/GenBank/DDBJ databases">
        <title>Phylogenomic resolution of chytrid fungi.</title>
        <authorList>
            <person name="Stajich J.E."/>
            <person name="Amses K."/>
            <person name="Simmons R."/>
            <person name="Seto K."/>
            <person name="Myers J."/>
            <person name="Bonds A."/>
            <person name="Quandt C.A."/>
            <person name="Barry K."/>
            <person name="Liu P."/>
            <person name="Grigoriev I."/>
            <person name="Longcore J.E."/>
            <person name="James T.Y."/>
        </authorList>
    </citation>
    <scope>NUCLEOTIDE SEQUENCE</scope>
    <source>
        <strain evidence="3">JEL0476</strain>
    </source>
</reference>
<dbReference type="Proteomes" id="UP001211065">
    <property type="component" value="Unassembled WGS sequence"/>
</dbReference>
<dbReference type="InterPro" id="IPR001452">
    <property type="entry name" value="SH3_domain"/>
</dbReference>
<dbReference type="Gene3D" id="2.30.30.40">
    <property type="entry name" value="SH3 Domains"/>
    <property type="match status" value="1"/>
</dbReference>
<comment type="caution">
    <text evidence="3">The sequence shown here is derived from an EMBL/GenBank/DDBJ whole genome shotgun (WGS) entry which is preliminary data.</text>
</comment>
<keyword evidence="1" id="KW-0728">SH3 domain</keyword>
<protein>
    <recommendedName>
        <fullName evidence="2">SH3 domain-containing protein</fullName>
    </recommendedName>
</protein>
<dbReference type="EMBL" id="JADGJW010001399">
    <property type="protein sequence ID" value="KAJ3203653.1"/>
    <property type="molecule type" value="Genomic_DNA"/>
</dbReference>
<dbReference type="AlphaFoldDB" id="A0AAD5TVN4"/>
<organism evidence="3 4">
    <name type="scientific">Clydaea vesicula</name>
    <dbReference type="NCBI Taxonomy" id="447962"/>
    <lineage>
        <taxon>Eukaryota</taxon>
        <taxon>Fungi</taxon>
        <taxon>Fungi incertae sedis</taxon>
        <taxon>Chytridiomycota</taxon>
        <taxon>Chytridiomycota incertae sedis</taxon>
        <taxon>Chytridiomycetes</taxon>
        <taxon>Lobulomycetales</taxon>
        <taxon>Lobulomycetaceae</taxon>
        <taxon>Clydaea</taxon>
    </lineage>
</organism>
<accession>A0AAD5TVN4</accession>
<gene>
    <name evidence="3" type="ORF">HK099_001414</name>
</gene>
<dbReference type="InterPro" id="IPR036028">
    <property type="entry name" value="SH3-like_dom_sf"/>
</dbReference>
<evidence type="ECO:0000256" key="1">
    <source>
        <dbReference type="ARBA" id="ARBA00022443"/>
    </source>
</evidence>